<protein>
    <submittedName>
        <fullName evidence="3">Uncharacterized protein</fullName>
    </submittedName>
</protein>
<dbReference type="EMBL" id="LLXL01003392">
    <property type="protein sequence ID" value="PKK58771.1"/>
    <property type="molecule type" value="Genomic_DNA"/>
</dbReference>
<dbReference type="PANTHER" id="PTHR35871:SF1">
    <property type="entry name" value="CXC1-LIKE CYSTEINE CLUSTER ASSOCIATED WITH KDZ TRANSPOSASES DOMAIN-CONTAINING PROTEIN"/>
    <property type="match status" value="1"/>
</dbReference>
<dbReference type="AlphaFoldDB" id="A0A2N1MJZ2"/>
<dbReference type="VEuPathDB" id="FungiDB:RhiirA1_479693"/>
<reference evidence="3 4" key="2">
    <citation type="submission" date="2017-10" db="EMBL/GenBank/DDBJ databases">
        <title>Extensive intraspecific genome diversity in a model arbuscular mycorrhizal fungus.</title>
        <authorList>
            <person name="Chen E.C.H."/>
            <person name="Morin E."/>
            <person name="Baudet D."/>
            <person name="Noel J."/>
            <person name="Ndikumana S."/>
            <person name="Charron P."/>
            <person name="St-Onge C."/>
            <person name="Giorgi J."/>
            <person name="Grigoriev I.V."/>
            <person name="Roux C."/>
            <person name="Martin F.M."/>
            <person name="Corradi N."/>
        </authorList>
    </citation>
    <scope>NUCLEOTIDE SEQUENCE [LARGE SCALE GENOMIC DNA]</scope>
    <source>
        <strain evidence="3 4">C2</strain>
    </source>
</reference>
<dbReference type="Proteomes" id="UP000233469">
    <property type="component" value="Unassembled WGS sequence"/>
</dbReference>
<feature type="non-terminal residue" evidence="3">
    <location>
        <position position="405"/>
    </location>
</feature>
<proteinExistence type="predicted"/>
<sequence>MPPVKKRQKLYKQQFQTLDGRFGPKKRSNNNHPTQYELNNREGTDDVTLELEFSAEEWGDDDDSGWEDEFDLEKEKKTQSKLMMIELEWDVNNEFEKKKRGPYGARKTPKSTYYDKWGPSGSFTKAAFGTSKITSFFPIHKAQSNTDHNIENESEQSGSEEENICKVTNIDARMKALKEELGSQHNKMKVNEYNKKRAIFEYLKLSDENGGGKMEASLNVARMVFVDGGVWKARQIRNWANYWLLHNALPISYQGKHQKTIRLIDDEDVAEECHAWIRDQNYKVMPIKFKEFIEHNLLAKLGINKKKTINISTAVRWLHILGYTKQRQKQGIFYDGHERADVVQYRNDFLKQIFEYERLMSRYEGENMDRILPDLAEDEKEHILVTHDECIFYSNDGLRGVWAKN</sequence>
<dbReference type="VEuPathDB" id="FungiDB:RhiirFUN_003427"/>
<dbReference type="VEuPathDB" id="FungiDB:FUN_000310"/>
<evidence type="ECO:0000313" key="2">
    <source>
        <dbReference type="EMBL" id="PKK58771.1"/>
    </source>
</evidence>
<name>A0A2N1MJZ2_9GLOM</name>
<dbReference type="PANTHER" id="PTHR35871">
    <property type="entry name" value="EXPRESSED PROTEIN"/>
    <property type="match status" value="1"/>
</dbReference>
<comment type="caution">
    <text evidence="3">The sequence shown here is derived from an EMBL/GenBank/DDBJ whole genome shotgun (WGS) entry which is preliminary data.</text>
</comment>
<accession>A0A2N1MJZ2</accession>
<evidence type="ECO:0000256" key="1">
    <source>
        <dbReference type="SAM" id="MobiDB-lite"/>
    </source>
</evidence>
<evidence type="ECO:0000313" key="3">
    <source>
        <dbReference type="EMBL" id="PKK61943.1"/>
    </source>
</evidence>
<gene>
    <name evidence="3" type="ORF">RhiirC2_718075</name>
    <name evidence="2" type="ORF">RhiirC2_720283</name>
</gene>
<feature type="region of interest" description="Disordered" evidence="1">
    <location>
        <begin position="1"/>
        <end position="45"/>
    </location>
</feature>
<organism evidence="3 4">
    <name type="scientific">Rhizophagus irregularis</name>
    <dbReference type="NCBI Taxonomy" id="588596"/>
    <lineage>
        <taxon>Eukaryota</taxon>
        <taxon>Fungi</taxon>
        <taxon>Fungi incertae sedis</taxon>
        <taxon>Mucoromycota</taxon>
        <taxon>Glomeromycotina</taxon>
        <taxon>Glomeromycetes</taxon>
        <taxon>Glomerales</taxon>
        <taxon>Glomeraceae</taxon>
        <taxon>Rhizophagus</taxon>
    </lineage>
</organism>
<reference evidence="3 4" key="1">
    <citation type="submission" date="2016-04" db="EMBL/GenBank/DDBJ databases">
        <title>Genome analyses suggest a sexual origin of heterokaryosis in a supposedly ancient asexual fungus.</title>
        <authorList>
            <person name="Ropars J."/>
            <person name="Sedzielewska K."/>
            <person name="Noel J."/>
            <person name="Charron P."/>
            <person name="Farinelli L."/>
            <person name="Marton T."/>
            <person name="Kruger M."/>
            <person name="Pelin A."/>
            <person name="Brachmann A."/>
            <person name="Corradi N."/>
        </authorList>
    </citation>
    <scope>NUCLEOTIDE SEQUENCE [LARGE SCALE GENOMIC DNA]</scope>
    <source>
        <strain evidence="3 4">C2</strain>
    </source>
</reference>
<dbReference type="EMBL" id="LLXL01002069">
    <property type="protein sequence ID" value="PKK61943.1"/>
    <property type="molecule type" value="Genomic_DNA"/>
</dbReference>
<evidence type="ECO:0000313" key="4">
    <source>
        <dbReference type="Proteomes" id="UP000233469"/>
    </source>
</evidence>
<feature type="compositionally biased region" description="Basic residues" evidence="1">
    <location>
        <begin position="1"/>
        <end position="10"/>
    </location>
</feature>